<dbReference type="InterPro" id="IPR027902">
    <property type="entry name" value="DUF4487"/>
</dbReference>
<evidence type="ECO:0000313" key="2">
    <source>
        <dbReference type="EMBL" id="JAS18398.1"/>
    </source>
</evidence>
<dbReference type="EMBL" id="GEDC01018900">
    <property type="protein sequence ID" value="JAS18398.1"/>
    <property type="molecule type" value="Transcribed_RNA"/>
</dbReference>
<proteinExistence type="predicted"/>
<accession>A0A1B6CYC8</accession>
<dbReference type="AlphaFoldDB" id="A0A1B6CYC8"/>
<feature type="region of interest" description="Disordered" evidence="1">
    <location>
        <begin position="820"/>
        <end position="841"/>
    </location>
</feature>
<evidence type="ECO:0000256" key="1">
    <source>
        <dbReference type="SAM" id="MobiDB-lite"/>
    </source>
</evidence>
<dbReference type="PANTHER" id="PTHR16071">
    <property type="entry name" value="CHROMOSOME 1 OPEN READING FRAME 112"/>
    <property type="match status" value="1"/>
</dbReference>
<sequence length="890" mass="101456">MDENSPDLFSEELLPDYQPNISLKDLPELLNVLNDKNKKESWPQTLHSLFETILNLIPIARLEEELLQFALPAAQNLFQDVILEVNSILKESELENSLAAIDNLQQNLQKCVGLLENLNNMLLYFSSQGKVKITYIPRVPLVVTEILLDTFGHCSSSEVEYGNMLTPMRGKLVEFFQKGHQTQITLLSFLNENLVINCTYEDELEILSKVMKKLGMLGEAIEGLDIKSMVEQWKGYTRLAQTYSSHLRPILDVAQPINFISGNIVNHIKTLITKTSSGDEKDTRRNIKISTLELKVLIKLCELYQDYLGDCQKNLLVLLLHLNLCLPSYLISRSISPALSEDVRKSLYVGAHPLLTHLICDKVFLREYILYLKDFDDRTLEMKVGFLLLTNAILQKITKIDDKYQDMWLQSLAIFTVVLSTLKYCHAALSLDITLDGSKSNDLYESLVINTSVLICGVMKSQDFPHLLELLFEHLTKPYHWPALFVSDLLVLICRFGTSELCSNIVQEMCNVILIRDMDIYSPQWAYITQTTGRLFCLLTGSARTSLLRQYPPMKYVTLWRHLPMSELNQQEKEIFCLDLLQKANADIQNFNNSSADVAKYNSMLYSVSIIPNCVRSITSISNMRKEQLISTLATNVFKLWQCIAAPTNLISETGCPDLQWFYELFSIIISATVVLLSHYSNKQLSFILDRVSDVCKSSSSSNRMSTILFLEELAPLRLQGDQDQIEVFHKISSLFARHLNDKNVYIKAKSLEAFEYFSSITVHEGIVSGTVSGDSQLQNLLTRFMQQLPVTSATVSQEDYLLSQINVYKHKCNIDTKIPTNGKPDMNVSSQDPISGNESTQNPISVKLQEILKDCVSINQHYFRHKPMLSEQTVINKIFEEIDKLKNKY</sequence>
<dbReference type="PANTHER" id="PTHR16071:SF2">
    <property type="entry name" value="FIGNL1-INTERACTING REGULATOR OF RECOMBINATION AND MITOSIS"/>
    <property type="match status" value="1"/>
</dbReference>
<dbReference type="Pfam" id="PF14868">
    <property type="entry name" value="DUF4487"/>
    <property type="match status" value="1"/>
</dbReference>
<name>A0A1B6CYC8_9HEMI</name>
<reference evidence="2" key="1">
    <citation type="submission" date="2015-12" db="EMBL/GenBank/DDBJ databases">
        <title>De novo transcriptome assembly of four potential Pierce s Disease insect vectors from Arizona vineyards.</title>
        <authorList>
            <person name="Tassone E.E."/>
        </authorList>
    </citation>
    <scope>NUCLEOTIDE SEQUENCE</scope>
</reference>
<organism evidence="2">
    <name type="scientific">Clastoptera arizonana</name>
    <name type="common">Arizona spittle bug</name>
    <dbReference type="NCBI Taxonomy" id="38151"/>
    <lineage>
        <taxon>Eukaryota</taxon>
        <taxon>Metazoa</taxon>
        <taxon>Ecdysozoa</taxon>
        <taxon>Arthropoda</taxon>
        <taxon>Hexapoda</taxon>
        <taxon>Insecta</taxon>
        <taxon>Pterygota</taxon>
        <taxon>Neoptera</taxon>
        <taxon>Paraneoptera</taxon>
        <taxon>Hemiptera</taxon>
        <taxon>Auchenorrhyncha</taxon>
        <taxon>Cercopoidea</taxon>
        <taxon>Clastopteridae</taxon>
        <taxon>Clastoptera</taxon>
    </lineage>
</organism>
<feature type="compositionally biased region" description="Polar residues" evidence="1">
    <location>
        <begin position="828"/>
        <end position="841"/>
    </location>
</feature>
<gene>
    <name evidence="2" type="ORF">g.11435</name>
</gene>
<protein>
    <submittedName>
        <fullName evidence="2">Uncharacterized protein</fullName>
    </submittedName>
</protein>